<dbReference type="SMART" id="SM00757">
    <property type="entry name" value="CRA"/>
    <property type="match status" value="1"/>
</dbReference>
<dbReference type="GO" id="GO:0008270">
    <property type="term" value="F:zinc ion binding"/>
    <property type="evidence" value="ECO:0007669"/>
    <property type="project" value="UniProtKB-KW"/>
</dbReference>
<dbReference type="CDD" id="cd16659">
    <property type="entry name" value="RING-Ubox_Emp"/>
    <property type="match status" value="1"/>
</dbReference>
<dbReference type="GO" id="GO:0043161">
    <property type="term" value="P:proteasome-mediated ubiquitin-dependent protein catabolic process"/>
    <property type="evidence" value="ECO:0007669"/>
    <property type="project" value="InterPro"/>
</dbReference>
<accession>A0AAU9J6Q5</accession>
<dbReference type="AlphaFoldDB" id="A0AAU9J6Q5"/>
<dbReference type="GO" id="GO:0061630">
    <property type="term" value="F:ubiquitin protein ligase activity"/>
    <property type="evidence" value="ECO:0007669"/>
    <property type="project" value="InterPro"/>
</dbReference>
<keyword evidence="10" id="KW-1185">Reference proteome</keyword>
<evidence type="ECO:0000256" key="6">
    <source>
        <dbReference type="PROSITE-ProRule" id="PRU01215"/>
    </source>
</evidence>
<feature type="domain" description="RING-Gid-type" evidence="8">
    <location>
        <begin position="293"/>
        <end position="360"/>
    </location>
</feature>
<dbReference type="InterPro" id="IPR044063">
    <property type="entry name" value="ZF_RING_GID"/>
</dbReference>
<feature type="zinc finger region" description="RING-Gid-type" evidence="6">
    <location>
        <begin position="293"/>
        <end position="360"/>
    </location>
</feature>
<dbReference type="EMBL" id="CAJZBQ010000018">
    <property type="protein sequence ID" value="CAG9317397.1"/>
    <property type="molecule type" value="Genomic_DNA"/>
</dbReference>
<dbReference type="GO" id="GO:0034657">
    <property type="term" value="C:GID complex"/>
    <property type="evidence" value="ECO:0007669"/>
    <property type="project" value="TreeGrafter"/>
</dbReference>
<name>A0AAU9J6Q5_9CILI</name>
<keyword evidence="4 6" id="KW-0863">Zinc-finger</keyword>
<evidence type="ECO:0000259" key="8">
    <source>
        <dbReference type="PROSITE" id="PS51867"/>
    </source>
</evidence>
<keyword evidence="5" id="KW-0862">Zinc</keyword>
<dbReference type="Pfam" id="PF10607">
    <property type="entry name" value="CTLH"/>
    <property type="match status" value="1"/>
</dbReference>
<evidence type="ECO:0000313" key="9">
    <source>
        <dbReference type="EMBL" id="CAG9317397.1"/>
    </source>
</evidence>
<evidence type="ECO:0000259" key="7">
    <source>
        <dbReference type="PROSITE" id="PS50897"/>
    </source>
</evidence>
<evidence type="ECO:0000256" key="3">
    <source>
        <dbReference type="ARBA" id="ARBA00022723"/>
    </source>
</evidence>
<dbReference type="InterPro" id="IPR013144">
    <property type="entry name" value="CRA_dom"/>
</dbReference>
<dbReference type="SMART" id="SM00668">
    <property type="entry name" value="CTLH"/>
    <property type="match status" value="1"/>
</dbReference>
<evidence type="ECO:0000256" key="4">
    <source>
        <dbReference type="ARBA" id="ARBA00022771"/>
    </source>
</evidence>
<evidence type="ECO:0008006" key="11">
    <source>
        <dbReference type="Google" id="ProtNLM"/>
    </source>
</evidence>
<dbReference type="SUPFAM" id="SSF57850">
    <property type="entry name" value="RING/U-box"/>
    <property type="match status" value="1"/>
</dbReference>
<sequence>MNSLQCIDYSFLRAPYEELNSKFHTTKRMLEKEISFAASHLKLMKKYSENLDRQQAKATIQGLINRLRLLRSSLETCYEEEDNLIEIIDARTKHLSTKENNAISRFYRLVEEHYARQGDLDFVTKLSEKTHTSQFVDIEIFQKGKKIIADLQACDVNSALDWCDAHKSKLRKLKSSLEFELKLQKFVEMIRDRNMMGAINYARSHFGQYPDNQSRIQHAMMLLAVVHRKDDFSEYCKLLDDSRWKELIALFWKEMLKVYNMTTESPFAIALRAGLAALKTPLCAKIECRSEECPMCQPNFQALVSDIPHAHHSHSSLLCRLMGTVMSENNLPVVLPNGQAFSEQGIKKIIKDGKVICPISGKQFSGQQISKIYVV</sequence>
<organism evidence="9 10">
    <name type="scientific">Blepharisma stoltei</name>
    <dbReference type="NCBI Taxonomy" id="1481888"/>
    <lineage>
        <taxon>Eukaryota</taxon>
        <taxon>Sar</taxon>
        <taxon>Alveolata</taxon>
        <taxon>Ciliophora</taxon>
        <taxon>Postciliodesmatophora</taxon>
        <taxon>Heterotrichea</taxon>
        <taxon>Heterotrichida</taxon>
        <taxon>Blepharismidae</taxon>
        <taxon>Blepharisma</taxon>
    </lineage>
</organism>
<comment type="caution">
    <text evidence="9">The sequence shown here is derived from an EMBL/GenBank/DDBJ whole genome shotgun (WGS) entry which is preliminary data.</text>
</comment>
<feature type="domain" description="CTLH" evidence="7">
    <location>
        <begin position="140"/>
        <end position="197"/>
    </location>
</feature>
<evidence type="ECO:0000256" key="2">
    <source>
        <dbReference type="ARBA" id="ARBA00022490"/>
    </source>
</evidence>
<dbReference type="InterPro" id="IPR006595">
    <property type="entry name" value="CTLH_C"/>
</dbReference>
<dbReference type="Proteomes" id="UP001162131">
    <property type="component" value="Unassembled WGS sequence"/>
</dbReference>
<reference evidence="9" key="1">
    <citation type="submission" date="2021-09" db="EMBL/GenBank/DDBJ databases">
        <authorList>
            <consortium name="AG Swart"/>
            <person name="Singh M."/>
            <person name="Singh A."/>
            <person name="Seah K."/>
            <person name="Emmerich C."/>
        </authorList>
    </citation>
    <scope>NUCLEOTIDE SEQUENCE</scope>
    <source>
        <strain evidence="9">ATCC30299</strain>
    </source>
</reference>
<keyword evidence="2" id="KW-0963">Cytoplasm</keyword>
<dbReference type="InterPro" id="IPR045098">
    <property type="entry name" value="Fyv10_fam"/>
</dbReference>
<proteinExistence type="predicted"/>
<protein>
    <recommendedName>
        <fullName evidence="11">Macrophage erythroblast attacher</fullName>
    </recommendedName>
</protein>
<gene>
    <name evidence="9" type="ORF">BSTOLATCC_MIC18648</name>
</gene>
<dbReference type="PROSITE" id="PS51867">
    <property type="entry name" value="ZF_RING_GID"/>
    <property type="match status" value="1"/>
</dbReference>
<evidence type="ECO:0000256" key="1">
    <source>
        <dbReference type="ARBA" id="ARBA00004496"/>
    </source>
</evidence>
<dbReference type="PANTHER" id="PTHR12170">
    <property type="entry name" value="MACROPHAGE ERYTHROBLAST ATTACHER-RELATED"/>
    <property type="match status" value="1"/>
</dbReference>
<dbReference type="PROSITE" id="PS50897">
    <property type="entry name" value="CTLH"/>
    <property type="match status" value="1"/>
</dbReference>
<comment type="subcellular location">
    <subcellularLocation>
        <location evidence="1">Cytoplasm</location>
    </subcellularLocation>
</comment>
<evidence type="ECO:0000313" key="10">
    <source>
        <dbReference type="Proteomes" id="UP001162131"/>
    </source>
</evidence>
<dbReference type="GO" id="GO:0005634">
    <property type="term" value="C:nucleus"/>
    <property type="evidence" value="ECO:0007669"/>
    <property type="project" value="TreeGrafter"/>
</dbReference>
<dbReference type="InterPro" id="IPR024964">
    <property type="entry name" value="CTLH/CRA"/>
</dbReference>
<evidence type="ECO:0000256" key="5">
    <source>
        <dbReference type="ARBA" id="ARBA00022833"/>
    </source>
</evidence>
<dbReference type="GO" id="GO:0005737">
    <property type="term" value="C:cytoplasm"/>
    <property type="evidence" value="ECO:0007669"/>
    <property type="project" value="UniProtKB-SubCell"/>
</dbReference>
<dbReference type="PANTHER" id="PTHR12170:SF2">
    <property type="entry name" value="E3 UBIQUITIN-PROTEIN TRANSFERASE MAEA"/>
    <property type="match status" value="1"/>
</dbReference>
<keyword evidence="3" id="KW-0479">Metal-binding</keyword>